<evidence type="ECO:0000313" key="1">
    <source>
        <dbReference type="EMBL" id="MDI6106009.1"/>
    </source>
</evidence>
<keyword evidence="2" id="KW-1185">Reference proteome</keyword>
<evidence type="ECO:0000313" key="2">
    <source>
        <dbReference type="Proteomes" id="UP001241758"/>
    </source>
</evidence>
<gene>
    <name evidence="1" type="ORF">QLQ12_46335</name>
</gene>
<protein>
    <submittedName>
        <fullName evidence="1">Type VII secretion target</fullName>
    </submittedName>
</protein>
<sequence>MQVDPAALDTAAQQVSDLGQRWASSVADVEPETQAAAAGLTTGFRMRRAITEFSSAMSVDVRMFDKHLQELGAALAQTAGDYRRSDTASGNRFWYVQDNS</sequence>
<dbReference type="EMBL" id="JASCTH010000068">
    <property type="protein sequence ID" value="MDI6106009.1"/>
    <property type="molecule type" value="Genomic_DNA"/>
</dbReference>
<reference evidence="1 2" key="1">
    <citation type="submission" date="2023-05" db="EMBL/GenBank/DDBJ databases">
        <title>Actinoplanes sp. NEAU-A12 genome sequencing.</title>
        <authorList>
            <person name="Wang Z.-S."/>
        </authorList>
    </citation>
    <scope>NUCLEOTIDE SEQUENCE [LARGE SCALE GENOMIC DNA]</scope>
    <source>
        <strain evidence="1 2">NEAU-A12</strain>
    </source>
</reference>
<accession>A0ABT6X269</accession>
<comment type="caution">
    <text evidence="1">The sequence shown here is derived from an EMBL/GenBank/DDBJ whole genome shotgun (WGS) entry which is preliminary data.</text>
</comment>
<dbReference type="Proteomes" id="UP001241758">
    <property type="component" value="Unassembled WGS sequence"/>
</dbReference>
<name>A0ABT6X269_9ACTN</name>
<organism evidence="1 2">
    <name type="scientific">Actinoplanes sandaracinus</name>
    <dbReference type="NCBI Taxonomy" id="3045177"/>
    <lineage>
        <taxon>Bacteria</taxon>
        <taxon>Bacillati</taxon>
        <taxon>Actinomycetota</taxon>
        <taxon>Actinomycetes</taxon>
        <taxon>Micromonosporales</taxon>
        <taxon>Micromonosporaceae</taxon>
        <taxon>Actinoplanes</taxon>
    </lineage>
</organism>
<dbReference type="RefSeq" id="WP_282767468.1">
    <property type="nucleotide sequence ID" value="NZ_JASCTH010000068.1"/>
</dbReference>
<proteinExistence type="predicted"/>